<dbReference type="InterPro" id="IPR000086">
    <property type="entry name" value="NUDIX_hydrolase_dom"/>
</dbReference>
<proteinExistence type="predicted"/>
<dbReference type="PROSITE" id="PS51462">
    <property type="entry name" value="NUDIX"/>
    <property type="match status" value="1"/>
</dbReference>
<dbReference type="GO" id="GO:0016787">
    <property type="term" value="F:hydrolase activity"/>
    <property type="evidence" value="ECO:0007669"/>
    <property type="project" value="UniProtKB-KW"/>
</dbReference>
<keyword evidence="3" id="KW-0460">Magnesium</keyword>
<gene>
    <name evidence="5" type="ORF">A2714_00745</name>
</gene>
<keyword evidence="2" id="KW-0378">Hydrolase</keyword>
<evidence type="ECO:0000256" key="1">
    <source>
        <dbReference type="ARBA" id="ARBA00001946"/>
    </source>
</evidence>
<evidence type="ECO:0000259" key="4">
    <source>
        <dbReference type="PROSITE" id="PS51462"/>
    </source>
</evidence>
<dbReference type="PANTHER" id="PTHR43046">
    <property type="entry name" value="GDP-MANNOSE MANNOSYL HYDROLASE"/>
    <property type="match status" value="1"/>
</dbReference>
<dbReference type="Proteomes" id="UP000178419">
    <property type="component" value="Unassembled WGS sequence"/>
</dbReference>
<evidence type="ECO:0000313" key="6">
    <source>
        <dbReference type="Proteomes" id="UP000178419"/>
    </source>
</evidence>
<dbReference type="InterPro" id="IPR015797">
    <property type="entry name" value="NUDIX_hydrolase-like_dom_sf"/>
</dbReference>
<protein>
    <recommendedName>
        <fullName evidence="4">Nudix hydrolase domain-containing protein</fullName>
    </recommendedName>
</protein>
<sequence length="502" mass="56899">MTAENIVDREKLPYRETVAAIVADKQGRFLLGQKVWYEENQYDFLGGGIENETVERAALRELKEETGNSDFQTVKEAQTVNTYEWLPGIMARYFEARRQLFRGQRQHYVLVRFTGDPENLKPDPHEIKQVAWVTREELPGHLKFPGQWNSAQQALRELSSTGTEIYNLGPGVSEAEIESRDPNLELRALDPAGLLRLQVIDHTDINDPLEEYPLPRVYASLDQLRERPPLRIFWGKAPVSSNTSDVLARLLEGFEWYVTATRPGFGISTSIKIYEKYTPGKDGRNFVFRISTADLYNAIPGKIEELHYLTGNDWTGGFSGNFDIALREPTEEAAVALLDDVGSEKDSPKAMVIPLLDFDTQYSRNPQQALTQTINTLRSNGFSGWIANSGNGHHFIGDFMVPREPGLWQSLGLMTKLILSRGGDFDRHREYADRIYKATSLVEARAIAREILDPNTGIPNTDTPSIGDIRWTSHSILRGFAILRSQPFWRNPNAPEVLARIY</sequence>
<comment type="caution">
    <text evidence="5">The sequence shown here is derived from an EMBL/GenBank/DDBJ whole genome shotgun (WGS) entry which is preliminary data.</text>
</comment>
<evidence type="ECO:0000256" key="2">
    <source>
        <dbReference type="ARBA" id="ARBA00022801"/>
    </source>
</evidence>
<dbReference type="EMBL" id="MGGE01000003">
    <property type="protein sequence ID" value="OGM21847.1"/>
    <property type="molecule type" value="Genomic_DNA"/>
</dbReference>
<dbReference type="InterPro" id="IPR020084">
    <property type="entry name" value="NUDIX_hydrolase_CS"/>
</dbReference>
<evidence type="ECO:0000256" key="3">
    <source>
        <dbReference type="ARBA" id="ARBA00022842"/>
    </source>
</evidence>
<dbReference type="AlphaFoldDB" id="A0A1F7Y3E0"/>
<reference evidence="5 6" key="1">
    <citation type="journal article" date="2016" name="Nat. Commun.">
        <title>Thousands of microbial genomes shed light on interconnected biogeochemical processes in an aquifer system.</title>
        <authorList>
            <person name="Anantharaman K."/>
            <person name="Brown C.T."/>
            <person name="Hug L.A."/>
            <person name="Sharon I."/>
            <person name="Castelle C.J."/>
            <person name="Probst A.J."/>
            <person name="Thomas B.C."/>
            <person name="Singh A."/>
            <person name="Wilkins M.J."/>
            <person name="Karaoz U."/>
            <person name="Brodie E.L."/>
            <person name="Williams K.H."/>
            <person name="Hubbard S.S."/>
            <person name="Banfield J.F."/>
        </authorList>
    </citation>
    <scope>NUCLEOTIDE SEQUENCE [LARGE SCALE GENOMIC DNA]</scope>
</reference>
<comment type="cofactor">
    <cofactor evidence="1">
        <name>Mg(2+)</name>
        <dbReference type="ChEBI" id="CHEBI:18420"/>
    </cofactor>
</comment>
<feature type="domain" description="Nudix hydrolase" evidence="4">
    <location>
        <begin position="13"/>
        <end position="155"/>
    </location>
</feature>
<dbReference type="PROSITE" id="PS00893">
    <property type="entry name" value="NUDIX_BOX"/>
    <property type="match status" value="1"/>
</dbReference>
<evidence type="ECO:0000313" key="5">
    <source>
        <dbReference type="EMBL" id="OGM21847.1"/>
    </source>
</evidence>
<organism evidence="5 6">
    <name type="scientific">Candidatus Woesebacteria bacterium RIFCSPHIGHO2_01_FULL_38_9</name>
    <dbReference type="NCBI Taxonomy" id="1802492"/>
    <lineage>
        <taxon>Bacteria</taxon>
        <taxon>Candidatus Woeseibacteriota</taxon>
    </lineage>
</organism>
<dbReference type="PANTHER" id="PTHR43046:SF12">
    <property type="entry name" value="GDP-MANNOSE MANNOSYL HYDROLASE"/>
    <property type="match status" value="1"/>
</dbReference>
<accession>A0A1F7Y3E0</accession>
<dbReference type="Gene3D" id="3.90.79.10">
    <property type="entry name" value="Nucleoside Triphosphate Pyrophosphohydrolase"/>
    <property type="match status" value="1"/>
</dbReference>
<name>A0A1F7Y3E0_9BACT</name>
<dbReference type="Pfam" id="PF00293">
    <property type="entry name" value="NUDIX"/>
    <property type="match status" value="1"/>
</dbReference>
<dbReference type="SUPFAM" id="SSF55811">
    <property type="entry name" value="Nudix"/>
    <property type="match status" value="1"/>
</dbReference>